<dbReference type="AlphaFoldDB" id="A0A0U1P319"/>
<evidence type="ECO:0000313" key="3">
    <source>
        <dbReference type="Proteomes" id="UP000199087"/>
    </source>
</evidence>
<gene>
    <name evidence="2" type="ORF">BN000_04660</name>
</gene>
<sequence length="65" mass="7461">MYKVHDNFYAMLIGAEGARLLREYGAGETPQALKRRGGSPERPRKAKRPERKSTVTFNKAYYLTI</sequence>
<organism evidence="2 3">
    <name type="scientific">Neobacillus massiliamazoniensis</name>
    <dbReference type="NCBI Taxonomy" id="1499688"/>
    <lineage>
        <taxon>Bacteria</taxon>
        <taxon>Bacillati</taxon>
        <taxon>Bacillota</taxon>
        <taxon>Bacilli</taxon>
        <taxon>Bacillales</taxon>
        <taxon>Bacillaceae</taxon>
        <taxon>Neobacillus</taxon>
    </lineage>
</organism>
<feature type="region of interest" description="Disordered" evidence="1">
    <location>
        <begin position="28"/>
        <end position="51"/>
    </location>
</feature>
<evidence type="ECO:0000313" key="2">
    <source>
        <dbReference type="EMBL" id="CRK84617.1"/>
    </source>
</evidence>
<protein>
    <submittedName>
        <fullName evidence="2">Uncharacterized protein</fullName>
    </submittedName>
</protein>
<evidence type="ECO:0000256" key="1">
    <source>
        <dbReference type="SAM" id="MobiDB-lite"/>
    </source>
</evidence>
<proteinExistence type="predicted"/>
<name>A0A0U1P319_9BACI</name>
<reference evidence="3" key="1">
    <citation type="submission" date="2015-05" db="EMBL/GenBank/DDBJ databases">
        <authorList>
            <person name="Urmite Genomes"/>
        </authorList>
    </citation>
    <scope>NUCLEOTIDE SEQUENCE [LARGE SCALE GENOMIC DNA]</scope>
    <source>
        <strain evidence="3">LF1</strain>
    </source>
</reference>
<keyword evidence="3" id="KW-1185">Reference proteome</keyword>
<dbReference type="EMBL" id="CVRB01000005">
    <property type="protein sequence ID" value="CRK84617.1"/>
    <property type="molecule type" value="Genomic_DNA"/>
</dbReference>
<accession>A0A0U1P319</accession>
<dbReference type="OrthoDB" id="2942924at2"/>
<dbReference type="Proteomes" id="UP000199087">
    <property type="component" value="Unassembled WGS sequence"/>
</dbReference>